<feature type="domain" description="FAD/NAD(P)-binding" evidence="5">
    <location>
        <begin position="4"/>
        <end position="240"/>
    </location>
</feature>
<dbReference type="Pfam" id="PF19834">
    <property type="entry name" value="DUF6314"/>
    <property type="match status" value="1"/>
</dbReference>
<evidence type="ECO:0000259" key="5">
    <source>
        <dbReference type="Pfam" id="PF07992"/>
    </source>
</evidence>
<reference evidence="7" key="1">
    <citation type="submission" date="2016-03" db="EMBL/GenBank/DDBJ databases">
        <title>Updated assembly of Pseudogymnoascus destructans, the fungus causing white-nose syndrome of bats.</title>
        <authorList>
            <person name="Palmer J.M."/>
            <person name="Drees K.P."/>
            <person name="Foster J.T."/>
            <person name="Lindner D.L."/>
        </authorList>
    </citation>
    <scope>NUCLEOTIDE SEQUENCE [LARGE SCALE GENOMIC DNA]</scope>
    <source>
        <strain evidence="7">20631-21</strain>
    </source>
</reference>
<dbReference type="VEuPathDB" id="FungiDB:GMDG_04119"/>
<dbReference type="InterPro" id="IPR023753">
    <property type="entry name" value="FAD/NAD-binding_dom"/>
</dbReference>
<dbReference type="eggNOG" id="KOG1399">
    <property type="taxonomic scope" value="Eukaryota"/>
</dbReference>
<proteinExistence type="predicted"/>
<dbReference type="PANTHER" id="PTHR23023">
    <property type="entry name" value="DIMETHYLANILINE MONOOXYGENASE"/>
    <property type="match status" value="1"/>
</dbReference>
<evidence type="ECO:0000256" key="3">
    <source>
        <dbReference type="ARBA" id="ARBA00023002"/>
    </source>
</evidence>
<evidence type="ECO:0000313" key="7">
    <source>
        <dbReference type="EMBL" id="OAF56883.1"/>
    </source>
</evidence>
<evidence type="ECO:0000259" key="6">
    <source>
        <dbReference type="Pfam" id="PF19834"/>
    </source>
</evidence>
<feature type="region of interest" description="Disordered" evidence="4">
    <location>
        <begin position="708"/>
        <end position="728"/>
    </location>
</feature>
<dbReference type="InterPro" id="IPR050346">
    <property type="entry name" value="FMO-like"/>
</dbReference>
<dbReference type="GO" id="GO:0016491">
    <property type="term" value="F:oxidoreductase activity"/>
    <property type="evidence" value="ECO:0007669"/>
    <property type="project" value="UniProtKB-KW"/>
</dbReference>
<dbReference type="InterPro" id="IPR036188">
    <property type="entry name" value="FAD/NAD-bd_sf"/>
</dbReference>
<dbReference type="EMBL" id="KV441402">
    <property type="protein sequence ID" value="OAF56883.1"/>
    <property type="molecule type" value="Genomic_DNA"/>
</dbReference>
<dbReference type="AlphaFoldDB" id="A0A177A6W1"/>
<evidence type="ECO:0000256" key="1">
    <source>
        <dbReference type="ARBA" id="ARBA00022630"/>
    </source>
</evidence>
<feature type="compositionally biased region" description="Basic and acidic residues" evidence="4">
    <location>
        <begin position="716"/>
        <end position="728"/>
    </location>
</feature>
<feature type="domain" description="DUF6314" evidence="6">
    <location>
        <begin position="603"/>
        <end position="783"/>
    </location>
</feature>
<evidence type="ECO:0000256" key="4">
    <source>
        <dbReference type="SAM" id="MobiDB-lite"/>
    </source>
</evidence>
<dbReference type="GeneID" id="36290047"/>
<evidence type="ECO:0000256" key="2">
    <source>
        <dbReference type="ARBA" id="ARBA00022827"/>
    </source>
</evidence>
<dbReference type="InterPro" id="IPR045632">
    <property type="entry name" value="DUF6314"/>
</dbReference>
<gene>
    <name evidence="7" type="ORF">VC83_06997</name>
</gene>
<dbReference type="PRINTS" id="PR00419">
    <property type="entry name" value="ADXRDTASE"/>
</dbReference>
<keyword evidence="2" id="KW-0274">FAD</keyword>
<protein>
    <submittedName>
        <fullName evidence="7">Uncharacterized protein</fullName>
    </submittedName>
</protein>
<organism evidence="7">
    <name type="scientific">Pseudogymnoascus destructans</name>
    <dbReference type="NCBI Taxonomy" id="655981"/>
    <lineage>
        <taxon>Eukaryota</taxon>
        <taxon>Fungi</taxon>
        <taxon>Dikarya</taxon>
        <taxon>Ascomycota</taxon>
        <taxon>Pezizomycotina</taxon>
        <taxon>Leotiomycetes</taxon>
        <taxon>Thelebolales</taxon>
        <taxon>Thelebolaceae</taxon>
        <taxon>Pseudogymnoascus</taxon>
    </lineage>
</organism>
<dbReference type="RefSeq" id="XP_024322174.1">
    <property type="nucleotide sequence ID" value="XM_024470577.1"/>
</dbReference>
<name>A0A177A6W1_9PEZI</name>
<dbReference type="Gene3D" id="3.50.50.60">
    <property type="entry name" value="FAD/NAD(P)-binding domain"/>
    <property type="match status" value="1"/>
</dbReference>
<accession>A0A177A6W1</accession>
<dbReference type="Pfam" id="PF07992">
    <property type="entry name" value="Pyr_redox_2"/>
    <property type="match status" value="1"/>
</dbReference>
<dbReference type="OrthoDB" id="66881at2759"/>
<dbReference type="Proteomes" id="UP000077154">
    <property type="component" value="Unassembled WGS sequence"/>
</dbReference>
<sequence>MAKTVCIIGAGPGGIAAARAFMYPKGAFKVTVFEQLSRIGGLWPSNSTDKGLINPSMSTNLSKYTVCFSDKTWPENEPSRPSPLFPKASDVGQYLQQYVDKYLNSPSVEIKTSCRVEEASMVEDDASNPIKWRIRVKKLRTDVKGPHSLETEDTSADSRVSVVGTEEHFFDHVIISSGFFSKPIIPKTFTQKEGMPIPIIHSSEFSNLKELLEGNKGTPGKILVVGGSMSGAETSATIAAQISSEIHSPGKSDIESIEQYTIHHVTSKPFWTLPFFLPLKTQVDNEKQDGKVINPAPEFLPIDMVMFNLSNRSPEERLKNRSGIVSPEAAQKSHAAFKLFNGGEAAAHAFLPADKETDAPWLAISDNYSSFAQSGAIKITRGRVKSLADDNTSVIVEMPSSTETFDNISAIIFATGFDSASSLSFLPKSILSTLGYDPSTPDLPLALSLHSTIHPSLPSLGFVGFYRGPYWGVAEQQAALLRVLWQPDASPPPALSSALENTSSIIPALRSCRKETLERLAQFPMGDYTHIMESLREMQGHGPVEAADSYCTPVTPALYATGLQGLGEGEEATESKETLRLIKQEIDGSRGGKFVAKAIFRSLQGNWVLNRTIKSNISTYPSGSLFGTARFYPRRPTAEGFAAEYLYVEDGDFKTDTGMQFRATRRYIYRYAEAEDKLSVWFVKTDNETVDYLFHELQMICPHPTAGEQTSSTLHGVDEQNSKELVPPRDRRWKATSHHLCIDDTYDPEYEFAFRGVEVAKWSVGYHVRGPHKDYWIGSVFTR</sequence>
<dbReference type="SUPFAM" id="SSF51905">
    <property type="entry name" value="FAD/NAD(P)-binding domain"/>
    <property type="match status" value="1"/>
</dbReference>
<keyword evidence="1" id="KW-0285">Flavoprotein</keyword>
<keyword evidence="3" id="KW-0560">Oxidoreductase</keyword>